<protein>
    <submittedName>
        <fullName evidence="1">Uncharacterized protein</fullName>
    </submittedName>
</protein>
<proteinExistence type="predicted"/>
<reference evidence="1" key="1">
    <citation type="journal article" date="2020" name="mSystems">
        <title>Genome- and Community-Level Interaction Insights into Carbon Utilization and Element Cycling Functions of Hydrothermarchaeota in Hydrothermal Sediment.</title>
        <authorList>
            <person name="Zhou Z."/>
            <person name="Liu Y."/>
            <person name="Xu W."/>
            <person name="Pan J."/>
            <person name="Luo Z.H."/>
            <person name="Li M."/>
        </authorList>
    </citation>
    <scope>NUCLEOTIDE SEQUENCE [LARGE SCALE GENOMIC DNA]</scope>
    <source>
        <strain evidence="1">SpSt-751</strain>
    </source>
</reference>
<sequence length="62" mass="7513">MISDKKIKEKLLKEFMGLYSDWKLTDDYKMKRIEDEIKKEMVKSLISYAFDEGFKKGRENQD</sequence>
<gene>
    <name evidence="1" type="ORF">ENV35_00095</name>
</gene>
<comment type="caution">
    <text evidence="1">The sequence shown here is derived from an EMBL/GenBank/DDBJ whole genome shotgun (WGS) entry which is preliminary data.</text>
</comment>
<accession>A0A7C3SMB1</accession>
<evidence type="ECO:0000313" key="1">
    <source>
        <dbReference type="EMBL" id="HGB30259.1"/>
    </source>
</evidence>
<organism evidence="1">
    <name type="scientific">Dictyoglomus turgidum</name>
    <dbReference type="NCBI Taxonomy" id="513050"/>
    <lineage>
        <taxon>Bacteria</taxon>
        <taxon>Pseudomonadati</taxon>
        <taxon>Dictyoglomota</taxon>
        <taxon>Dictyoglomia</taxon>
        <taxon>Dictyoglomales</taxon>
        <taxon>Dictyoglomaceae</taxon>
        <taxon>Dictyoglomus</taxon>
    </lineage>
</organism>
<dbReference type="EMBL" id="DTGA01000001">
    <property type="protein sequence ID" value="HGB30259.1"/>
    <property type="molecule type" value="Genomic_DNA"/>
</dbReference>
<dbReference type="AlphaFoldDB" id="A0A7C3SMB1"/>
<name>A0A7C3SMB1_9BACT</name>